<sequence>MRSSRPAEEENRTSEEEQMDLHIQGISGLGAFRGHLRHSHRNFQFDFVCSDFKPSYQLDNPAHYVAGIRLLLMISNNKSEGGMTDSSDYIHHVNPFPNHLRPKIQRHIQHTRRPSVVPLSHCHHVLF</sequence>
<organism evidence="1 2">
    <name type="scientific">Caerostris extrusa</name>
    <name type="common">Bark spider</name>
    <name type="synonym">Caerostris bankana</name>
    <dbReference type="NCBI Taxonomy" id="172846"/>
    <lineage>
        <taxon>Eukaryota</taxon>
        <taxon>Metazoa</taxon>
        <taxon>Ecdysozoa</taxon>
        <taxon>Arthropoda</taxon>
        <taxon>Chelicerata</taxon>
        <taxon>Arachnida</taxon>
        <taxon>Araneae</taxon>
        <taxon>Araneomorphae</taxon>
        <taxon>Entelegynae</taxon>
        <taxon>Araneoidea</taxon>
        <taxon>Araneidae</taxon>
        <taxon>Caerostris</taxon>
    </lineage>
</organism>
<keyword evidence="2" id="KW-1185">Reference proteome</keyword>
<name>A0AAV4WPM5_CAEEX</name>
<dbReference type="Proteomes" id="UP001054945">
    <property type="component" value="Unassembled WGS sequence"/>
</dbReference>
<reference evidence="1 2" key="1">
    <citation type="submission" date="2021-06" db="EMBL/GenBank/DDBJ databases">
        <title>Caerostris extrusa draft genome.</title>
        <authorList>
            <person name="Kono N."/>
            <person name="Arakawa K."/>
        </authorList>
    </citation>
    <scope>NUCLEOTIDE SEQUENCE [LARGE SCALE GENOMIC DNA]</scope>
</reference>
<evidence type="ECO:0000313" key="2">
    <source>
        <dbReference type="Proteomes" id="UP001054945"/>
    </source>
</evidence>
<proteinExistence type="predicted"/>
<dbReference type="EMBL" id="BPLR01016392">
    <property type="protein sequence ID" value="GIY83493.1"/>
    <property type="molecule type" value="Genomic_DNA"/>
</dbReference>
<accession>A0AAV4WPM5</accession>
<gene>
    <name evidence="1" type="ORF">CEXT_638101</name>
</gene>
<evidence type="ECO:0000313" key="1">
    <source>
        <dbReference type="EMBL" id="GIY83493.1"/>
    </source>
</evidence>
<protein>
    <submittedName>
        <fullName evidence="1">Uncharacterized protein</fullName>
    </submittedName>
</protein>
<comment type="caution">
    <text evidence="1">The sequence shown here is derived from an EMBL/GenBank/DDBJ whole genome shotgun (WGS) entry which is preliminary data.</text>
</comment>
<dbReference type="AlphaFoldDB" id="A0AAV4WPM5"/>